<dbReference type="AlphaFoldDB" id="A0A2W5WS93"/>
<name>A0A2W5WS93_9MICO</name>
<feature type="region of interest" description="Disordered" evidence="1">
    <location>
        <begin position="1"/>
        <end position="21"/>
    </location>
</feature>
<evidence type="ECO:0000256" key="2">
    <source>
        <dbReference type="SAM" id="Phobius"/>
    </source>
</evidence>
<keyword evidence="2" id="KW-0472">Membrane</keyword>
<feature type="transmembrane region" description="Helical" evidence="2">
    <location>
        <begin position="269"/>
        <end position="287"/>
    </location>
</feature>
<evidence type="ECO:0000313" key="4">
    <source>
        <dbReference type="EMBL" id="PZR54379.1"/>
    </source>
</evidence>
<protein>
    <submittedName>
        <fullName evidence="4">DUF4350 domain-containing protein</fullName>
    </submittedName>
</protein>
<keyword evidence="2" id="KW-1133">Transmembrane helix</keyword>
<evidence type="ECO:0000259" key="3">
    <source>
        <dbReference type="Pfam" id="PF14258"/>
    </source>
</evidence>
<feature type="domain" description="DUF4350" evidence="3">
    <location>
        <begin position="65"/>
        <end position="235"/>
    </location>
</feature>
<evidence type="ECO:0000313" key="5">
    <source>
        <dbReference type="Proteomes" id="UP000248783"/>
    </source>
</evidence>
<comment type="caution">
    <text evidence="4">The sequence shown here is derived from an EMBL/GenBank/DDBJ whole genome shotgun (WGS) entry which is preliminary data.</text>
</comment>
<keyword evidence="5" id="KW-1185">Reference proteome</keyword>
<accession>A0A2W5WS93</accession>
<gene>
    <name evidence="4" type="ORF">DNL40_05690</name>
</gene>
<proteinExistence type="predicted"/>
<sequence length="400" mass="41111">MTRSATTIAPDGAPTVVGDGTTARSRAARRWRRARWTVLVLAAVALVVGALAVSRPPTSSVPYAPDSTTPEGSRALAQVLERQGVTVEHVTTVAEAVRAAVPGTTLLVAPAPLMTDDQALSLAAVEADLLLLRPGGTLLRAASGGAADVGWSSGSRTVLAPGCELPAAQAAGPVEMSAGLLLEGSGATACYTRGESHGLVHLDDGGRTVTALWDPGVIRNDRMLDDGTAALALWLAGDDDRLVWLVQDPYDASTGDDVDASGDGVLPPWTGAVGLWALLCVVVAAVWRARRLGPLVAEDLPVVVPAAEATRGRGRLYRRARAHGHAAAALRAATADRAAGRLGVPRSADPTTLVDAVVRATGSDPTTVADLLYGPPPADDAALAALARRLDELESEVHRS</sequence>
<dbReference type="Proteomes" id="UP000248783">
    <property type="component" value="Unassembled WGS sequence"/>
</dbReference>
<organism evidence="4 5">
    <name type="scientific">Xylanimonas oleitrophica</name>
    <dbReference type="NCBI Taxonomy" id="2607479"/>
    <lineage>
        <taxon>Bacteria</taxon>
        <taxon>Bacillati</taxon>
        <taxon>Actinomycetota</taxon>
        <taxon>Actinomycetes</taxon>
        <taxon>Micrococcales</taxon>
        <taxon>Promicromonosporaceae</taxon>
        <taxon>Xylanimonas</taxon>
    </lineage>
</organism>
<feature type="transmembrane region" description="Helical" evidence="2">
    <location>
        <begin position="34"/>
        <end position="53"/>
    </location>
</feature>
<keyword evidence="2" id="KW-0812">Transmembrane</keyword>
<dbReference type="Pfam" id="PF14258">
    <property type="entry name" value="DUF4350"/>
    <property type="match status" value="1"/>
</dbReference>
<evidence type="ECO:0000256" key="1">
    <source>
        <dbReference type="SAM" id="MobiDB-lite"/>
    </source>
</evidence>
<dbReference type="EMBL" id="QKWH01000002">
    <property type="protein sequence ID" value="PZR54379.1"/>
    <property type="molecule type" value="Genomic_DNA"/>
</dbReference>
<reference evidence="4 5" key="1">
    <citation type="submission" date="2018-06" db="EMBL/GenBank/DDBJ databases">
        <title>Whole genome sequencing of a novel hydrocarbon degrading bacterial strain, PW21 isolated from oil contaminated produced water sample.</title>
        <authorList>
            <person name="Nagkirti P."/>
            <person name="Shaikh A."/>
            <person name="Gowdaman V."/>
            <person name="Engineer A.E."/>
            <person name="Dagar S."/>
            <person name="Dhakephalkar P.K."/>
        </authorList>
    </citation>
    <scope>NUCLEOTIDE SEQUENCE [LARGE SCALE GENOMIC DNA]</scope>
    <source>
        <strain evidence="4 5">PW21</strain>
    </source>
</reference>
<dbReference type="InterPro" id="IPR025646">
    <property type="entry name" value="DUF4350"/>
</dbReference>